<evidence type="ECO:0000313" key="1">
    <source>
        <dbReference type="EMBL" id="AXB55313.1"/>
    </source>
</evidence>
<keyword evidence="2" id="KW-1185">Reference proteome</keyword>
<protein>
    <recommendedName>
        <fullName evidence="3">Type VI secretion system (T6SS), amidase effector protein 4</fullName>
    </recommendedName>
</protein>
<reference evidence="1 2" key="1">
    <citation type="submission" date="2018-06" db="EMBL/GenBank/DDBJ databases">
        <title>Genome sequencing of Flavobacterium.</title>
        <authorList>
            <person name="Baek M.-G."/>
            <person name="Yi H."/>
        </authorList>
    </citation>
    <scope>NUCLEOTIDE SEQUENCE [LARGE SCALE GENOMIC DNA]</scope>
    <source>
        <strain evidence="1 2">HYN0086</strain>
    </source>
</reference>
<dbReference type="RefSeq" id="WP_113676440.1">
    <property type="nucleotide sequence ID" value="NZ_CP030261.1"/>
</dbReference>
<dbReference type="Gene3D" id="3.90.1720.70">
    <property type="match status" value="1"/>
</dbReference>
<proteinExistence type="predicted"/>
<evidence type="ECO:0000313" key="2">
    <source>
        <dbReference type="Proteomes" id="UP000251561"/>
    </source>
</evidence>
<gene>
    <name evidence="1" type="ORF">HYN86_01300</name>
</gene>
<evidence type="ECO:0008006" key="3">
    <source>
        <dbReference type="Google" id="ProtNLM"/>
    </source>
</evidence>
<dbReference type="KEGG" id="ffl:HYN86_01300"/>
<dbReference type="Proteomes" id="UP000251561">
    <property type="component" value="Chromosome"/>
</dbReference>
<dbReference type="InterPro" id="IPR025562">
    <property type="entry name" value="Tae4"/>
</dbReference>
<organism evidence="1 2">
    <name type="scientific">Flavobacterium fluviale</name>
    <dbReference type="NCBI Taxonomy" id="2249356"/>
    <lineage>
        <taxon>Bacteria</taxon>
        <taxon>Pseudomonadati</taxon>
        <taxon>Bacteroidota</taxon>
        <taxon>Flavobacteriia</taxon>
        <taxon>Flavobacteriales</taxon>
        <taxon>Flavobacteriaceae</taxon>
        <taxon>Flavobacterium</taxon>
    </lineage>
</organism>
<dbReference type="AlphaFoldDB" id="A0A344LN21"/>
<dbReference type="OrthoDB" id="8480759at2"/>
<accession>A0A344LN21</accession>
<sequence>MSSSEVYKLVGGSLYNSSTNEQTKNQYSNACAIRGSRALLYSGISIPVLKYGTPPLQATQKGGDNLNYILSANSFNKIMIDKFGDTTDKLEGDDANDAAKIADILRGKSGIYVIINKNPGISGAGYSGHVDAIVNGICISNAYTQPKGGISSIRIWT</sequence>
<name>A0A344LN21_9FLAO</name>
<dbReference type="Pfam" id="PF14113">
    <property type="entry name" value="Tae4"/>
    <property type="match status" value="1"/>
</dbReference>
<dbReference type="EMBL" id="CP030261">
    <property type="protein sequence ID" value="AXB55313.1"/>
    <property type="molecule type" value="Genomic_DNA"/>
</dbReference>